<dbReference type="InterPro" id="IPR017441">
    <property type="entry name" value="Protein_kinase_ATP_BS"/>
</dbReference>
<evidence type="ECO:0000256" key="6">
    <source>
        <dbReference type="ARBA" id="ARBA00022840"/>
    </source>
</evidence>
<dbReference type="Pfam" id="PF00069">
    <property type="entry name" value="Pkinase"/>
    <property type="match status" value="2"/>
</dbReference>
<dbReference type="PANTHER" id="PTHR47634:SF9">
    <property type="entry name" value="PROTEIN KINASE DOMAIN-CONTAINING PROTEIN-RELATED"/>
    <property type="match status" value="1"/>
</dbReference>
<comment type="catalytic activity">
    <reaction evidence="8">
        <text>L-seryl-[protein] + ATP = O-phospho-L-seryl-[protein] + ADP + H(+)</text>
        <dbReference type="Rhea" id="RHEA:17989"/>
        <dbReference type="Rhea" id="RHEA-COMP:9863"/>
        <dbReference type="Rhea" id="RHEA-COMP:11604"/>
        <dbReference type="ChEBI" id="CHEBI:15378"/>
        <dbReference type="ChEBI" id="CHEBI:29999"/>
        <dbReference type="ChEBI" id="CHEBI:30616"/>
        <dbReference type="ChEBI" id="CHEBI:83421"/>
        <dbReference type="ChEBI" id="CHEBI:456216"/>
        <dbReference type="EC" id="2.7.11.1"/>
    </reaction>
</comment>
<organism evidence="12 13">
    <name type="scientific">Saccharata proteae CBS 121410</name>
    <dbReference type="NCBI Taxonomy" id="1314787"/>
    <lineage>
        <taxon>Eukaryota</taxon>
        <taxon>Fungi</taxon>
        <taxon>Dikarya</taxon>
        <taxon>Ascomycota</taxon>
        <taxon>Pezizomycotina</taxon>
        <taxon>Dothideomycetes</taxon>
        <taxon>Dothideomycetes incertae sedis</taxon>
        <taxon>Botryosphaeriales</taxon>
        <taxon>Saccharataceae</taxon>
        <taxon>Saccharata</taxon>
    </lineage>
</organism>
<evidence type="ECO:0000313" key="12">
    <source>
        <dbReference type="EMBL" id="KAF2083216.1"/>
    </source>
</evidence>
<dbReference type="EMBL" id="ML978828">
    <property type="protein sequence ID" value="KAF2083216.1"/>
    <property type="molecule type" value="Genomic_DNA"/>
</dbReference>
<keyword evidence="4 9" id="KW-0547">Nucleotide-binding</keyword>
<dbReference type="AlphaFoldDB" id="A0A9P4HMX5"/>
<dbReference type="GO" id="GO:0050684">
    <property type="term" value="P:regulation of mRNA processing"/>
    <property type="evidence" value="ECO:0007669"/>
    <property type="project" value="TreeGrafter"/>
</dbReference>
<dbReference type="Proteomes" id="UP000799776">
    <property type="component" value="Unassembled WGS sequence"/>
</dbReference>
<keyword evidence="6 9" id="KW-0067">ATP-binding</keyword>
<evidence type="ECO:0000256" key="8">
    <source>
        <dbReference type="ARBA" id="ARBA00048679"/>
    </source>
</evidence>
<feature type="compositionally biased region" description="Polar residues" evidence="10">
    <location>
        <begin position="450"/>
        <end position="463"/>
    </location>
</feature>
<evidence type="ECO:0000256" key="3">
    <source>
        <dbReference type="ARBA" id="ARBA00022679"/>
    </source>
</evidence>
<accession>A0A9P4HMX5</accession>
<evidence type="ECO:0000259" key="11">
    <source>
        <dbReference type="PROSITE" id="PS50011"/>
    </source>
</evidence>
<evidence type="ECO:0000256" key="5">
    <source>
        <dbReference type="ARBA" id="ARBA00022777"/>
    </source>
</evidence>
<evidence type="ECO:0000256" key="2">
    <source>
        <dbReference type="ARBA" id="ARBA00022527"/>
    </source>
</evidence>
<keyword evidence="5 12" id="KW-0418">Kinase</keyword>
<proteinExistence type="predicted"/>
<dbReference type="InterPro" id="IPR051334">
    <property type="entry name" value="SRPK"/>
</dbReference>
<dbReference type="GO" id="GO:0005524">
    <property type="term" value="F:ATP binding"/>
    <property type="evidence" value="ECO:0007669"/>
    <property type="project" value="UniProtKB-UniRule"/>
</dbReference>
<sequence length="463" mass="52334">MHPLDFICSVDAEPLDRYKEGGYHPVCLGDLLKDGRYKVIHKIGFGAYSTVWVARDQQAHRYVAIKVNTSDIGILTRETLILRTLSAAGQSCDSHPGSNHVVQFLDDFTVTGPNGTHTCLVLELLGPSIQSGLWRKFHDGRLPREYVYGVSKQAVLGLDYLHRNGIGHGDIHTGNLVFTLLNLDDLIEEEFFARFTYPATGSITRKDGAPLNKGMPEYLVWPMRFRAKDINTAASVKLVDFGESFLADNKPPSLNTPKVLCAPELIFKDEWDYYVDIWSMGCMIFELIAGQPPFGGYFDNERILLLMIISKLRGELPDRWREEWTRMEETRERFKPDVGQEEINEEYSSRTLEEWLPFLYFEDEDKTADLSVEELARVSTVVRKMLRYEPAERISAADALKEEWFRDGPVASGSSKDELATTNMAPTEKMTTENVVTEMAEAGKVEDAKTSSGNQLPSCQLLP</sequence>
<evidence type="ECO:0000256" key="9">
    <source>
        <dbReference type="PROSITE-ProRule" id="PRU10141"/>
    </source>
</evidence>
<evidence type="ECO:0000313" key="13">
    <source>
        <dbReference type="Proteomes" id="UP000799776"/>
    </source>
</evidence>
<dbReference type="PROSITE" id="PS00107">
    <property type="entry name" value="PROTEIN_KINASE_ATP"/>
    <property type="match status" value="1"/>
</dbReference>
<dbReference type="OrthoDB" id="5979581at2759"/>
<keyword evidence="3" id="KW-0808">Transferase</keyword>
<evidence type="ECO:0000256" key="4">
    <source>
        <dbReference type="ARBA" id="ARBA00022741"/>
    </source>
</evidence>
<feature type="binding site" evidence="9">
    <location>
        <position position="66"/>
    </location>
    <ligand>
        <name>ATP</name>
        <dbReference type="ChEBI" id="CHEBI:30616"/>
    </ligand>
</feature>
<dbReference type="PANTHER" id="PTHR47634">
    <property type="entry name" value="PROTEIN KINASE DOMAIN-CONTAINING PROTEIN-RELATED"/>
    <property type="match status" value="1"/>
</dbReference>
<evidence type="ECO:0000256" key="7">
    <source>
        <dbReference type="ARBA" id="ARBA00047899"/>
    </source>
</evidence>
<feature type="domain" description="Protein kinase" evidence="11">
    <location>
        <begin position="37"/>
        <end position="405"/>
    </location>
</feature>
<dbReference type="Gene3D" id="1.10.510.10">
    <property type="entry name" value="Transferase(Phosphotransferase) domain 1"/>
    <property type="match status" value="1"/>
</dbReference>
<feature type="region of interest" description="Disordered" evidence="10">
    <location>
        <begin position="410"/>
        <end position="463"/>
    </location>
</feature>
<comment type="caution">
    <text evidence="12">The sequence shown here is derived from an EMBL/GenBank/DDBJ whole genome shotgun (WGS) entry which is preliminary data.</text>
</comment>
<evidence type="ECO:0000256" key="1">
    <source>
        <dbReference type="ARBA" id="ARBA00012513"/>
    </source>
</evidence>
<dbReference type="EC" id="2.7.11.1" evidence="1"/>
<evidence type="ECO:0000256" key="10">
    <source>
        <dbReference type="SAM" id="MobiDB-lite"/>
    </source>
</evidence>
<gene>
    <name evidence="12" type="ORF">K490DRAFT_70037</name>
</gene>
<dbReference type="PROSITE" id="PS50011">
    <property type="entry name" value="PROTEIN_KINASE_DOM"/>
    <property type="match status" value="1"/>
</dbReference>
<comment type="catalytic activity">
    <reaction evidence="7">
        <text>L-threonyl-[protein] + ATP = O-phospho-L-threonyl-[protein] + ADP + H(+)</text>
        <dbReference type="Rhea" id="RHEA:46608"/>
        <dbReference type="Rhea" id="RHEA-COMP:11060"/>
        <dbReference type="Rhea" id="RHEA-COMP:11605"/>
        <dbReference type="ChEBI" id="CHEBI:15378"/>
        <dbReference type="ChEBI" id="CHEBI:30013"/>
        <dbReference type="ChEBI" id="CHEBI:30616"/>
        <dbReference type="ChEBI" id="CHEBI:61977"/>
        <dbReference type="ChEBI" id="CHEBI:456216"/>
        <dbReference type="EC" id="2.7.11.1"/>
    </reaction>
</comment>
<dbReference type="Gene3D" id="3.30.200.20">
    <property type="entry name" value="Phosphorylase Kinase, domain 1"/>
    <property type="match status" value="1"/>
</dbReference>
<dbReference type="SMART" id="SM00220">
    <property type="entry name" value="S_TKc"/>
    <property type="match status" value="1"/>
</dbReference>
<dbReference type="InterPro" id="IPR000719">
    <property type="entry name" value="Prot_kinase_dom"/>
</dbReference>
<dbReference type="GO" id="GO:0000245">
    <property type="term" value="P:spliceosomal complex assembly"/>
    <property type="evidence" value="ECO:0007669"/>
    <property type="project" value="TreeGrafter"/>
</dbReference>
<reference evidence="12" key="1">
    <citation type="journal article" date="2020" name="Stud. Mycol.">
        <title>101 Dothideomycetes genomes: a test case for predicting lifestyles and emergence of pathogens.</title>
        <authorList>
            <person name="Haridas S."/>
            <person name="Albert R."/>
            <person name="Binder M."/>
            <person name="Bloem J."/>
            <person name="Labutti K."/>
            <person name="Salamov A."/>
            <person name="Andreopoulos B."/>
            <person name="Baker S."/>
            <person name="Barry K."/>
            <person name="Bills G."/>
            <person name="Bluhm B."/>
            <person name="Cannon C."/>
            <person name="Castanera R."/>
            <person name="Culley D."/>
            <person name="Daum C."/>
            <person name="Ezra D."/>
            <person name="Gonzalez J."/>
            <person name="Henrissat B."/>
            <person name="Kuo A."/>
            <person name="Liang C."/>
            <person name="Lipzen A."/>
            <person name="Lutzoni F."/>
            <person name="Magnuson J."/>
            <person name="Mondo S."/>
            <person name="Nolan M."/>
            <person name="Ohm R."/>
            <person name="Pangilinan J."/>
            <person name="Park H.-J."/>
            <person name="Ramirez L."/>
            <person name="Alfaro M."/>
            <person name="Sun H."/>
            <person name="Tritt A."/>
            <person name="Yoshinaga Y."/>
            <person name="Zwiers L.-H."/>
            <person name="Turgeon B."/>
            <person name="Goodwin S."/>
            <person name="Spatafora J."/>
            <person name="Crous P."/>
            <person name="Grigoriev I."/>
        </authorList>
    </citation>
    <scope>NUCLEOTIDE SEQUENCE</scope>
    <source>
        <strain evidence="12">CBS 121410</strain>
    </source>
</reference>
<dbReference type="GO" id="GO:0004674">
    <property type="term" value="F:protein serine/threonine kinase activity"/>
    <property type="evidence" value="ECO:0007669"/>
    <property type="project" value="UniProtKB-KW"/>
</dbReference>
<keyword evidence="13" id="KW-1185">Reference proteome</keyword>
<dbReference type="SUPFAM" id="SSF56112">
    <property type="entry name" value="Protein kinase-like (PK-like)"/>
    <property type="match status" value="1"/>
</dbReference>
<dbReference type="InterPro" id="IPR011009">
    <property type="entry name" value="Kinase-like_dom_sf"/>
</dbReference>
<protein>
    <recommendedName>
        <fullName evidence="1">non-specific serine/threonine protein kinase</fullName>
        <ecNumber evidence="1">2.7.11.1</ecNumber>
    </recommendedName>
</protein>
<keyword evidence="2" id="KW-0723">Serine/threonine-protein kinase</keyword>
<name>A0A9P4HMX5_9PEZI</name>